<dbReference type="SUPFAM" id="SSF56349">
    <property type="entry name" value="DNA breaking-rejoining enzymes"/>
    <property type="match status" value="1"/>
</dbReference>
<dbReference type="GO" id="GO:0015074">
    <property type="term" value="P:DNA integration"/>
    <property type="evidence" value="ECO:0007669"/>
    <property type="project" value="InterPro"/>
</dbReference>
<organism evidence="5 6">
    <name type="scientific">Natranaerovirga pectinivora</name>
    <dbReference type="NCBI Taxonomy" id="682400"/>
    <lineage>
        <taxon>Bacteria</taxon>
        <taxon>Bacillati</taxon>
        <taxon>Bacillota</taxon>
        <taxon>Clostridia</taxon>
        <taxon>Lachnospirales</taxon>
        <taxon>Natranaerovirgaceae</taxon>
        <taxon>Natranaerovirga</taxon>
    </lineage>
</organism>
<name>A0A4R3MTV2_9FIRM</name>
<dbReference type="PROSITE" id="PS51900">
    <property type="entry name" value="CB"/>
    <property type="match status" value="1"/>
</dbReference>
<comment type="caution">
    <text evidence="5">The sequence shown here is derived from an EMBL/GenBank/DDBJ whole genome shotgun (WGS) entry which is preliminary data.</text>
</comment>
<dbReference type="InterPro" id="IPR011010">
    <property type="entry name" value="DNA_brk_join_enz"/>
</dbReference>
<reference evidence="5 6" key="1">
    <citation type="submission" date="2019-03" db="EMBL/GenBank/DDBJ databases">
        <title>Genomic Encyclopedia of Type Strains, Phase IV (KMG-IV): sequencing the most valuable type-strain genomes for metagenomic binning, comparative biology and taxonomic classification.</title>
        <authorList>
            <person name="Goeker M."/>
        </authorList>
    </citation>
    <scope>NUCLEOTIDE SEQUENCE [LARGE SCALE GENOMIC DNA]</scope>
    <source>
        <strain evidence="5 6">DSM 24629</strain>
    </source>
</reference>
<evidence type="ECO:0000256" key="2">
    <source>
        <dbReference type="ARBA" id="ARBA00023125"/>
    </source>
</evidence>
<accession>A0A4R3MTV2</accession>
<feature type="domain" description="Core-binding (CB)" evidence="4">
    <location>
        <begin position="6"/>
        <end position="99"/>
    </location>
</feature>
<dbReference type="InterPro" id="IPR010998">
    <property type="entry name" value="Integrase_recombinase_N"/>
</dbReference>
<dbReference type="RefSeq" id="WP_132249801.1">
    <property type="nucleotide sequence ID" value="NZ_SMAL01000001.1"/>
</dbReference>
<evidence type="ECO:0000259" key="4">
    <source>
        <dbReference type="PROSITE" id="PS51900"/>
    </source>
</evidence>
<dbReference type="InterPro" id="IPR044068">
    <property type="entry name" value="CB"/>
</dbReference>
<proteinExistence type="inferred from homology"/>
<dbReference type="AlphaFoldDB" id="A0A4R3MTV2"/>
<dbReference type="Proteomes" id="UP000294902">
    <property type="component" value="Unassembled WGS sequence"/>
</dbReference>
<dbReference type="OrthoDB" id="974902at2"/>
<comment type="similarity">
    <text evidence="1">Belongs to the 'phage' integrase family.</text>
</comment>
<dbReference type="EMBL" id="SMAL01000001">
    <property type="protein sequence ID" value="TCT17150.1"/>
    <property type="molecule type" value="Genomic_DNA"/>
</dbReference>
<dbReference type="GO" id="GO:0003677">
    <property type="term" value="F:DNA binding"/>
    <property type="evidence" value="ECO:0007669"/>
    <property type="project" value="UniProtKB-UniRule"/>
</dbReference>
<protein>
    <submittedName>
        <fullName evidence="5">Phage integrase family protein with SAM-like domain</fullName>
    </submittedName>
</protein>
<keyword evidence="6" id="KW-1185">Reference proteome</keyword>
<dbReference type="Pfam" id="PF02899">
    <property type="entry name" value="Phage_int_SAM_1"/>
    <property type="match status" value="1"/>
</dbReference>
<keyword evidence="2 3" id="KW-0238">DNA-binding</keyword>
<sequence>MENKSINLDKLVEHYYEYLIGQLYSNKTLRNYMSCIHKFIDFKNNQYSKEIMLNSEEVSNLLQSYRAELIKTYSNEHSANSHTLNAHTSALRGLFNYANDRNYLNIQLNSVAKYYKNDTGKKREILKPNDIQKISDILIEDIRNANEANRYLYERNRALFYTYLYTGARVAEGALT</sequence>
<evidence type="ECO:0000256" key="3">
    <source>
        <dbReference type="PROSITE-ProRule" id="PRU01248"/>
    </source>
</evidence>
<dbReference type="InterPro" id="IPR004107">
    <property type="entry name" value="Integrase_SAM-like_N"/>
</dbReference>
<evidence type="ECO:0000313" key="6">
    <source>
        <dbReference type="Proteomes" id="UP000294902"/>
    </source>
</evidence>
<evidence type="ECO:0000256" key="1">
    <source>
        <dbReference type="ARBA" id="ARBA00008857"/>
    </source>
</evidence>
<dbReference type="Gene3D" id="1.10.150.130">
    <property type="match status" value="1"/>
</dbReference>
<gene>
    <name evidence="5" type="ORF">EDC18_101448</name>
</gene>
<evidence type="ECO:0000313" key="5">
    <source>
        <dbReference type="EMBL" id="TCT17150.1"/>
    </source>
</evidence>